<keyword evidence="1" id="KW-1133">Transmembrane helix</keyword>
<comment type="caution">
    <text evidence="2">The sequence shown here is derived from an EMBL/GenBank/DDBJ whole genome shotgun (WGS) entry which is preliminary data.</text>
</comment>
<accession>A0A365UC82</accession>
<dbReference type="EMBL" id="QNTQ01000005">
    <property type="protein sequence ID" value="RBI86238.1"/>
    <property type="molecule type" value="Genomic_DNA"/>
</dbReference>
<dbReference type="AlphaFoldDB" id="A0A365UC82"/>
<dbReference type="OrthoDB" id="7689749at2"/>
<dbReference type="RefSeq" id="WP_113288475.1">
    <property type="nucleotide sequence ID" value="NZ_QNTQ01000005.1"/>
</dbReference>
<feature type="transmembrane region" description="Helical" evidence="1">
    <location>
        <begin position="37"/>
        <end position="58"/>
    </location>
</feature>
<gene>
    <name evidence="2" type="ORF">DRV85_05645</name>
</gene>
<evidence type="ECO:0000313" key="3">
    <source>
        <dbReference type="Proteomes" id="UP000253370"/>
    </source>
</evidence>
<evidence type="ECO:0000256" key="1">
    <source>
        <dbReference type="SAM" id="Phobius"/>
    </source>
</evidence>
<keyword evidence="1" id="KW-0472">Membrane</keyword>
<feature type="transmembrane region" description="Helical" evidence="1">
    <location>
        <begin position="12"/>
        <end position="31"/>
    </location>
</feature>
<sequence length="66" mass="7145">MSDYGPSRGELRFRLIFSLTGLAVIIFAVSTRPPGPAWIEIVGIGGAFFGGTAMWSGWRLCGRGRQ</sequence>
<dbReference type="Proteomes" id="UP000253370">
    <property type="component" value="Unassembled WGS sequence"/>
</dbReference>
<evidence type="ECO:0000313" key="2">
    <source>
        <dbReference type="EMBL" id="RBI86238.1"/>
    </source>
</evidence>
<proteinExistence type="predicted"/>
<protein>
    <submittedName>
        <fullName evidence="2">Uncharacterized protein</fullName>
    </submittedName>
</protein>
<reference evidence="2 3" key="1">
    <citation type="submission" date="2018-07" db="EMBL/GenBank/DDBJ databases">
        <title>Rhodosalinus sp. strain E84T genomic sequence and assembly.</title>
        <authorList>
            <person name="Liu Z.-W."/>
            <person name="Lu D.-C."/>
        </authorList>
    </citation>
    <scope>NUCLEOTIDE SEQUENCE [LARGE SCALE GENOMIC DNA]</scope>
    <source>
        <strain evidence="2 3">E84</strain>
    </source>
</reference>
<organism evidence="2 3">
    <name type="scientific">Rhodosalinus halophilus</name>
    <dbReference type="NCBI Taxonomy" id="2259333"/>
    <lineage>
        <taxon>Bacteria</taxon>
        <taxon>Pseudomonadati</taxon>
        <taxon>Pseudomonadota</taxon>
        <taxon>Alphaproteobacteria</taxon>
        <taxon>Rhodobacterales</taxon>
        <taxon>Paracoccaceae</taxon>
        <taxon>Rhodosalinus</taxon>
    </lineage>
</organism>
<keyword evidence="1" id="KW-0812">Transmembrane</keyword>
<name>A0A365UC82_9RHOB</name>
<keyword evidence="3" id="KW-1185">Reference proteome</keyword>